<keyword evidence="1" id="KW-0812">Transmembrane</keyword>
<proteinExistence type="predicted"/>
<organism evidence="2">
    <name type="scientific">Rhizophora mucronata</name>
    <name type="common">Asiatic mangrove</name>
    <dbReference type="NCBI Taxonomy" id="61149"/>
    <lineage>
        <taxon>Eukaryota</taxon>
        <taxon>Viridiplantae</taxon>
        <taxon>Streptophyta</taxon>
        <taxon>Embryophyta</taxon>
        <taxon>Tracheophyta</taxon>
        <taxon>Spermatophyta</taxon>
        <taxon>Magnoliopsida</taxon>
        <taxon>eudicotyledons</taxon>
        <taxon>Gunneridae</taxon>
        <taxon>Pentapetalae</taxon>
        <taxon>rosids</taxon>
        <taxon>fabids</taxon>
        <taxon>Malpighiales</taxon>
        <taxon>Rhizophoraceae</taxon>
        <taxon>Rhizophora</taxon>
    </lineage>
</organism>
<keyword evidence="1" id="KW-1133">Transmembrane helix</keyword>
<protein>
    <submittedName>
        <fullName evidence="2">Uncharacterized protein</fullName>
    </submittedName>
</protein>
<name>A0A2P2Q6B1_RHIMU</name>
<feature type="transmembrane region" description="Helical" evidence="1">
    <location>
        <begin position="12"/>
        <end position="32"/>
    </location>
</feature>
<accession>A0A2P2Q6B1</accession>
<evidence type="ECO:0000256" key="1">
    <source>
        <dbReference type="SAM" id="Phobius"/>
    </source>
</evidence>
<reference evidence="2" key="1">
    <citation type="submission" date="2018-02" db="EMBL/GenBank/DDBJ databases">
        <title>Rhizophora mucronata_Transcriptome.</title>
        <authorList>
            <person name="Meera S.P."/>
            <person name="Sreeshan A."/>
            <person name="Augustine A."/>
        </authorList>
    </citation>
    <scope>NUCLEOTIDE SEQUENCE</scope>
    <source>
        <tissue evidence="2">Leaf</tissue>
    </source>
</reference>
<dbReference type="EMBL" id="GGEC01082022">
    <property type="protein sequence ID" value="MBX62506.1"/>
    <property type="molecule type" value="Transcribed_RNA"/>
</dbReference>
<dbReference type="AlphaFoldDB" id="A0A2P2Q6B1"/>
<sequence>MLVHFDLLDVLMGIFLCISMYGVISFISTLSIKSMPASHPPILNSCDNIYIDDLILYNLDFW</sequence>
<evidence type="ECO:0000313" key="2">
    <source>
        <dbReference type="EMBL" id="MBX62506.1"/>
    </source>
</evidence>
<keyword evidence="1" id="KW-0472">Membrane</keyword>